<dbReference type="OrthoDB" id="2414538at2759"/>
<evidence type="ECO:0000313" key="6">
    <source>
        <dbReference type="Proteomes" id="UP000305067"/>
    </source>
</evidence>
<dbReference type="GO" id="GO:0005737">
    <property type="term" value="C:cytoplasm"/>
    <property type="evidence" value="ECO:0007669"/>
    <property type="project" value="TreeGrafter"/>
</dbReference>
<dbReference type="STRING" id="1884261.A0A5C3QHA6"/>
<feature type="repeat" description="WD" evidence="3">
    <location>
        <begin position="46"/>
        <end position="77"/>
    </location>
</feature>
<dbReference type="InterPro" id="IPR001680">
    <property type="entry name" value="WD40_rpt"/>
</dbReference>
<dbReference type="GO" id="GO:0045717">
    <property type="term" value="P:negative regulation of fatty acid biosynthetic process"/>
    <property type="evidence" value="ECO:0007669"/>
    <property type="project" value="TreeGrafter"/>
</dbReference>
<dbReference type="PANTHER" id="PTHR15574:SF40">
    <property type="entry name" value="WD AND TETRATRICOPEPTIDE REPEATS PROTEIN 1"/>
    <property type="match status" value="1"/>
</dbReference>
<dbReference type="EMBL" id="ML178828">
    <property type="protein sequence ID" value="TFL00500.1"/>
    <property type="molecule type" value="Genomic_DNA"/>
</dbReference>
<dbReference type="PROSITE" id="PS50082">
    <property type="entry name" value="WD_REPEATS_2"/>
    <property type="match status" value="2"/>
</dbReference>
<dbReference type="Proteomes" id="UP000305067">
    <property type="component" value="Unassembled WGS sequence"/>
</dbReference>
<dbReference type="InterPro" id="IPR036322">
    <property type="entry name" value="WD40_repeat_dom_sf"/>
</dbReference>
<proteinExistence type="predicted"/>
<dbReference type="InterPro" id="IPR045151">
    <property type="entry name" value="DCAF8"/>
</dbReference>
<dbReference type="GO" id="GO:0080008">
    <property type="term" value="C:Cul4-RING E3 ubiquitin ligase complex"/>
    <property type="evidence" value="ECO:0007669"/>
    <property type="project" value="TreeGrafter"/>
</dbReference>
<feature type="repeat" description="WD" evidence="3">
    <location>
        <begin position="97"/>
        <end position="130"/>
    </location>
</feature>
<evidence type="ECO:0000256" key="1">
    <source>
        <dbReference type="ARBA" id="ARBA00022574"/>
    </source>
</evidence>
<keyword evidence="1 3" id="KW-0853">WD repeat</keyword>
<dbReference type="PROSITE" id="PS50294">
    <property type="entry name" value="WD_REPEATS_REGION"/>
    <property type="match status" value="1"/>
</dbReference>
<dbReference type="InterPro" id="IPR015943">
    <property type="entry name" value="WD40/YVTN_repeat-like_dom_sf"/>
</dbReference>
<protein>
    <submittedName>
        <fullName evidence="5">WD40-repeat-containing domain protein</fullName>
    </submittedName>
</protein>
<organism evidence="5 6">
    <name type="scientific">Pterulicium gracile</name>
    <dbReference type="NCBI Taxonomy" id="1884261"/>
    <lineage>
        <taxon>Eukaryota</taxon>
        <taxon>Fungi</taxon>
        <taxon>Dikarya</taxon>
        <taxon>Basidiomycota</taxon>
        <taxon>Agaricomycotina</taxon>
        <taxon>Agaricomycetes</taxon>
        <taxon>Agaricomycetidae</taxon>
        <taxon>Agaricales</taxon>
        <taxon>Pleurotineae</taxon>
        <taxon>Pterulaceae</taxon>
        <taxon>Pterulicium</taxon>
    </lineage>
</organism>
<gene>
    <name evidence="5" type="ORF">BDV98DRAFT_569102</name>
</gene>
<evidence type="ECO:0000256" key="4">
    <source>
        <dbReference type="SAM" id="MobiDB-lite"/>
    </source>
</evidence>
<dbReference type="AlphaFoldDB" id="A0A5C3QHA6"/>
<accession>A0A5C3QHA6</accession>
<feature type="region of interest" description="Disordered" evidence="4">
    <location>
        <begin position="317"/>
        <end position="339"/>
    </location>
</feature>
<evidence type="ECO:0000256" key="3">
    <source>
        <dbReference type="PROSITE-ProRule" id="PRU00221"/>
    </source>
</evidence>
<keyword evidence="2" id="KW-0677">Repeat</keyword>
<feature type="region of interest" description="Disordered" evidence="4">
    <location>
        <begin position="363"/>
        <end position="399"/>
    </location>
</feature>
<dbReference type="Pfam" id="PF00400">
    <property type="entry name" value="WD40"/>
    <property type="match status" value="2"/>
</dbReference>
<feature type="region of interest" description="Disordered" evidence="4">
    <location>
        <begin position="541"/>
        <end position="564"/>
    </location>
</feature>
<reference evidence="5 6" key="1">
    <citation type="journal article" date="2019" name="Nat. Ecol. Evol.">
        <title>Megaphylogeny resolves global patterns of mushroom evolution.</title>
        <authorList>
            <person name="Varga T."/>
            <person name="Krizsan K."/>
            <person name="Foldi C."/>
            <person name="Dima B."/>
            <person name="Sanchez-Garcia M."/>
            <person name="Sanchez-Ramirez S."/>
            <person name="Szollosi G.J."/>
            <person name="Szarkandi J.G."/>
            <person name="Papp V."/>
            <person name="Albert L."/>
            <person name="Andreopoulos W."/>
            <person name="Angelini C."/>
            <person name="Antonin V."/>
            <person name="Barry K.W."/>
            <person name="Bougher N.L."/>
            <person name="Buchanan P."/>
            <person name="Buyck B."/>
            <person name="Bense V."/>
            <person name="Catcheside P."/>
            <person name="Chovatia M."/>
            <person name="Cooper J."/>
            <person name="Damon W."/>
            <person name="Desjardin D."/>
            <person name="Finy P."/>
            <person name="Geml J."/>
            <person name="Haridas S."/>
            <person name="Hughes K."/>
            <person name="Justo A."/>
            <person name="Karasinski D."/>
            <person name="Kautmanova I."/>
            <person name="Kiss B."/>
            <person name="Kocsube S."/>
            <person name="Kotiranta H."/>
            <person name="LaButti K.M."/>
            <person name="Lechner B.E."/>
            <person name="Liimatainen K."/>
            <person name="Lipzen A."/>
            <person name="Lukacs Z."/>
            <person name="Mihaltcheva S."/>
            <person name="Morgado L.N."/>
            <person name="Niskanen T."/>
            <person name="Noordeloos M.E."/>
            <person name="Ohm R.A."/>
            <person name="Ortiz-Santana B."/>
            <person name="Ovrebo C."/>
            <person name="Racz N."/>
            <person name="Riley R."/>
            <person name="Savchenko A."/>
            <person name="Shiryaev A."/>
            <person name="Soop K."/>
            <person name="Spirin V."/>
            <person name="Szebenyi C."/>
            <person name="Tomsovsky M."/>
            <person name="Tulloss R.E."/>
            <person name="Uehling J."/>
            <person name="Grigoriev I.V."/>
            <person name="Vagvolgyi C."/>
            <person name="Papp T."/>
            <person name="Martin F.M."/>
            <person name="Miettinen O."/>
            <person name="Hibbett D.S."/>
            <person name="Nagy L.G."/>
        </authorList>
    </citation>
    <scope>NUCLEOTIDE SEQUENCE [LARGE SCALE GENOMIC DNA]</scope>
    <source>
        <strain evidence="5 6">CBS 309.79</strain>
    </source>
</reference>
<evidence type="ECO:0000313" key="5">
    <source>
        <dbReference type="EMBL" id="TFL00500.1"/>
    </source>
</evidence>
<feature type="compositionally biased region" description="Acidic residues" evidence="4">
    <location>
        <begin position="377"/>
        <end position="392"/>
    </location>
</feature>
<keyword evidence="6" id="KW-1185">Reference proteome</keyword>
<dbReference type="Gene3D" id="2.130.10.10">
    <property type="entry name" value="YVTN repeat-like/Quinoprotein amine dehydrogenase"/>
    <property type="match status" value="2"/>
</dbReference>
<dbReference type="PANTHER" id="PTHR15574">
    <property type="entry name" value="WD REPEAT DOMAIN-CONTAINING FAMILY"/>
    <property type="match status" value="1"/>
</dbReference>
<dbReference type="SMART" id="SM00320">
    <property type="entry name" value="WD40"/>
    <property type="match status" value="6"/>
</dbReference>
<name>A0A5C3QHA6_9AGAR</name>
<dbReference type="SUPFAM" id="SSF50978">
    <property type="entry name" value="WD40 repeat-like"/>
    <property type="match status" value="1"/>
</dbReference>
<sequence>MQLEGYEPAAMQPAFGSRTPQVSVHKWMQQQLSVSYRHTMDRVNVLEGHTGCVNAISWARDGELLLTGGDDTTVRLWRPDSGGGSQEHPYKCEGVVETGHRGNIFNAHMLPHSNRIATVAGDGQVRVFDVGHSTPTSFIAGETYYKRKDAVLAVLRCHTSRTKRVVAEQSPDNFLSVAEDGQVRQHDLRTPHTCRSSCPPPIVKVRHELSTLALSPLAPHQFVVAGDSPFGYLFDRRQAGRYVREEFGEVPSSSDTDLALCVRRFGRQISTQERKRLNVHVTGARMSAYNGHEVLLSYSGDGVYLFSTRDDVVDGSEFLSQESGSPKSAKAGQSAEDRVLPHIPGSLISMARNELMEADIDAAEAEEEDGSSSSDNSENDDDDEDEDEETDNDLSVSDLNDRYRRDIPVVLPRRKFVGACNVETVKDVNFLGPCDEMIVSGSDGGHFFVWEKDSGNIRGVYEGDGSVVNVVESHPHLPLVAVSGIDTTVKLFQPVSRESKFSRMANLEAIMKENQRKARSNSSAFVLSDILMRQFIRQYSRSGQREDGEDAEGAVVDAPQCEYQ</sequence>
<evidence type="ECO:0000256" key="2">
    <source>
        <dbReference type="ARBA" id="ARBA00022737"/>
    </source>
</evidence>